<dbReference type="InterPro" id="IPR000760">
    <property type="entry name" value="Inositol_monophosphatase-like"/>
</dbReference>
<gene>
    <name evidence="6" type="ORF">DXH78_10440</name>
</gene>
<feature type="binding site" evidence="5">
    <location>
        <position position="73"/>
    </location>
    <ligand>
        <name>Mg(2+)</name>
        <dbReference type="ChEBI" id="CHEBI:18420"/>
        <label>1</label>
        <note>catalytic</note>
    </ligand>
</feature>
<evidence type="ECO:0000313" key="6">
    <source>
        <dbReference type="EMBL" id="RDV05824.1"/>
    </source>
</evidence>
<evidence type="ECO:0000256" key="5">
    <source>
        <dbReference type="PIRSR" id="PIRSR600760-2"/>
    </source>
</evidence>
<dbReference type="Gene3D" id="3.30.540.10">
    <property type="entry name" value="Fructose-1,6-Bisphosphatase, subunit A, domain 1"/>
    <property type="match status" value="1"/>
</dbReference>
<evidence type="ECO:0000256" key="3">
    <source>
        <dbReference type="ARBA" id="ARBA00022801"/>
    </source>
</evidence>
<dbReference type="GO" id="GO:0008934">
    <property type="term" value="F:inositol monophosphate 1-phosphatase activity"/>
    <property type="evidence" value="ECO:0007669"/>
    <property type="project" value="TreeGrafter"/>
</dbReference>
<dbReference type="GO" id="GO:0006020">
    <property type="term" value="P:inositol metabolic process"/>
    <property type="evidence" value="ECO:0007669"/>
    <property type="project" value="TreeGrafter"/>
</dbReference>
<feature type="binding site" evidence="5">
    <location>
        <position position="55"/>
    </location>
    <ligand>
        <name>Mg(2+)</name>
        <dbReference type="ChEBI" id="CHEBI:18420"/>
        <label>1</label>
        <note>catalytic</note>
    </ligand>
</feature>
<proteinExistence type="inferred from homology"/>
<dbReference type="PANTHER" id="PTHR20854:SF4">
    <property type="entry name" value="INOSITOL-1-MONOPHOSPHATASE-RELATED"/>
    <property type="match status" value="1"/>
</dbReference>
<reference evidence="7" key="1">
    <citation type="submission" date="2018-08" db="EMBL/GenBank/DDBJ databases">
        <authorList>
            <person name="Kim S.-J."/>
            <person name="Jung G.-Y."/>
        </authorList>
    </citation>
    <scope>NUCLEOTIDE SEQUENCE [LARGE SCALE GENOMIC DNA]</scope>
    <source>
        <strain evidence="7">GY_H</strain>
    </source>
</reference>
<comment type="similarity">
    <text evidence="1">Belongs to the inositol monophosphatase superfamily.</text>
</comment>
<feature type="binding site" evidence="5">
    <location>
        <position position="76"/>
    </location>
    <ligand>
        <name>Mg(2+)</name>
        <dbReference type="ChEBI" id="CHEBI:18420"/>
        <label>1</label>
        <note>catalytic</note>
    </ligand>
</feature>
<dbReference type="PRINTS" id="PR00377">
    <property type="entry name" value="IMPHPHTASES"/>
</dbReference>
<dbReference type="CDD" id="cd01638">
    <property type="entry name" value="CysQ"/>
    <property type="match status" value="1"/>
</dbReference>
<accession>A0A371BE13</accession>
<dbReference type="OrthoDB" id="9785695at2"/>
<protein>
    <submittedName>
        <fullName evidence="6">3'(2'),5'-bisphosphate nucleotidase CysQ</fullName>
    </submittedName>
</protein>
<dbReference type="Pfam" id="PF00459">
    <property type="entry name" value="Inositol_P"/>
    <property type="match status" value="1"/>
</dbReference>
<feature type="binding site" evidence="5">
    <location>
        <position position="75"/>
    </location>
    <ligand>
        <name>Mg(2+)</name>
        <dbReference type="ChEBI" id="CHEBI:18420"/>
        <label>1</label>
        <note>catalytic</note>
    </ligand>
</feature>
<keyword evidence="7" id="KW-1185">Reference proteome</keyword>
<comment type="caution">
    <text evidence="6">The sequence shown here is derived from an EMBL/GenBank/DDBJ whole genome shotgun (WGS) entry which is preliminary data.</text>
</comment>
<dbReference type="AlphaFoldDB" id="A0A371BE13"/>
<dbReference type="InterPro" id="IPR020550">
    <property type="entry name" value="Inositol_monophosphatase_CS"/>
</dbReference>
<name>A0A371BE13_9BRAD</name>
<dbReference type="GO" id="GO:0046872">
    <property type="term" value="F:metal ion binding"/>
    <property type="evidence" value="ECO:0007669"/>
    <property type="project" value="UniProtKB-KW"/>
</dbReference>
<sequence length="251" mass="26949">MREAGEIAIATSRREFKRWTKGHDNSPVSEADLAVNDFLKNRLPVLAPQAGWLSEETEDDPAARATDTVWIVDPIDGTRAFITKRPDWTICVALVDRGRPQLAGVYAPVTNEMFLAAAGLGATRNGTPIGVSSGGDLSGARTAGPRRYLDHLATLSPGTQQQPKVYSLALRLTRVAEGAFDVALSSPGSHDWDLAAADLLIHEAGGILTDIAGHGLRYNRPETTHGTLIATSTARHGPLIGLMRDRLPEFV</sequence>
<dbReference type="EMBL" id="QRGO01000001">
    <property type="protein sequence ID" value="RDV05824.1"/>
    <property type="molecule type" value="Genomic_DNA"/>
</dbReference>
<dbReference type="PANTHER" id="PTHR20854">
    <property type="entry name" value="INOSITOL MONOPHOSPHATASE"/>
    <property type="match status" value="1"/>
</dbReference>
<keyword evidence="3" id="KW-0378">Hydrolase</keyword>
<evidence type="ECO:0000256" key="4">
    <source>
        <dbReference type="ARBA" id="ARBA00022842"/>
    </source>
</evidence>
<dbReference type="SUPFAM" id="SSF56655">
    <property type="entry name" value="Carbohydrate phosphatase"/>
    <property type="match status" value="1"/>
</dbReference>
<dbReference type="Gene3D" id="3.40.190.80">
    <property type="match status" value="1"/>
</dbReference>
<keyword evidence="4 5" id="KW-0460">Magnesium</keyword>
<evidence type="ECO:0000256" key="1">
    <source>
        <dbReference type="ARBA" id="ARBA00009759"/>
    </source>
</evidence>
<dbReference type="GO" id="GO:0046854">
    <property type="term" value="P:phosphatidylinositol phosphate biosynthetic process"/>
    <property type="evidence" value="ECO:0007669"/>
    <property type="project" value="InterPro"/>
</dbReference>
<comment type="cofactor">
    <cofactor evidence="5">
        <name>Mg(2+)</name>
        <dbReference type="ChEBI" id="CHEBI:18420"/>
    </cofactor>
</comment>
<evidence type="ECO:0000256" key="2">
    <source>
        <dbReference type="ARBA" id="ARBA00022723"/>
    </source>
</evidence>
<keyword evidence="2 5" id="KW-0479">Metal-binding</keyword>
<dbReference type="PROSITE" id="PS00629">
    <property type="entry name" value="IMP_1"/>
    <property type="match status" value="1"/>
</dbReference>
<evidence type="ECO:0000313" key="7">
    <source>
        <dbReference type="Proteomes" id="UP000263993"/>
    </source>
</evidence>
<dbReference type="Proteomes" id="UP000263993">
    <property type="component" value="Unassembled WGS sequence"/>
</dbReference>
<dbReference type="InterPro" id="IPR020583">
    <property type="entry name" value="Inositol_monoP_metal-BS"/>
</dbReference>
<dbReference type="GO" id="GO:0007165">
    <property type="term" value="P:signal transduction"/>
    <property type="evidence" value="ECO:0007669"/>
    <property type="project" value="TreeGrafter"/>
</dbReference>
<dbReference type="PROSITE" id="PS00630">
    <property type="entry name" value="IMP_2"/>
    <property type="match status" value="1"/>
</dbReference>
<feature type="binding site" evidence="5">
    <location>
        <position position="193"/>
    </location>
    <ligand>
        <name>Mg(2+)</name>
        <dbReference type="ChEBI" id="CHEBI:18420"/>
        <label>1</label>
        <note>catalytic</note>
    </ligand>
</feature>
<organism evidence="6 7">
    <name type="scientific">Undibacter mobilis</name>
    <dbReference type="NCBI Taxonomy" id="2292256"/>
    <lineage>
        <taxon>Bacteria</taxon>
        <taxon>Pseudomonadati</taxon>
        <taxon>Pseudomonadota</taxon>
        <taxon>Alphaproteobacteria</taxon>
        <taxon>Hyphomicrobiales</taxon>
        <taxon>Nitrobacteraceae</taxon>
        <taxon>Undibacter</taxon>
    </lineage>
</organism>